<evidence type="ECO:0000259" key="4">
    <source>
        <dbReference type="Pfam" id="PF17815"/>
    </source>
</evidence>
<dbReference type="GO" id="GO:0004252">
    <property type="term" value="F:serine-type endopeptidase activity"/>
    <property type="evidence" value="ECO:0007669"/>
    <property type="project" value="InterPro"/>
</dbReference>
<sequence length="494" mass="54304">MNFIKSTIICLVTIATITVAPAASAVEGVSLERINKSVVKIFTVSKRSSYYMPWQRKPQVAAIGSGLIIDGGRILTNAHVVSDNVFIEVKKANDPKKYIAVVQSIGHQCDLAALVVKDKSFFDDTEPLALGDLPSLRDSVSAYGFPKGGNEVSITQGVVSRIEQMKYSHSGFELLGVQIDAAINPGNSGGPVLIGSKVVGIAMQALRSSDNIGYIIPTPIIRHFLNDIEDGEFTGFPDEGIIFQTSENKSLRHYFNIDDDRTGVLVSEVIYGSAGDGHIKRGDFLTSIDGVDIANDGSVPLNKHIRVSVGYLVQKHYIGEEMEMEVIRNEKLVKIKFPLAKSVSLVPMEHEKEPAYFIYGGLVFMPLTFNYLREWGGKWSLKAPIPLIHAAKYGYPSAERREVVFLKSVLADEINIGYHDVRSQIVSTVNNVPIADMTRLVSAVRNSAKNDEFTKIELENGLIVVLENRTAKKATKSIIARYGIKSDTSPNFRQ</sequence>
<dbReference type="Gene3D" id="3.20.190.20">
    <property type="match status" value="1"/>
</dbReference>
<feature type="domain" description="Protease Do-like PDZ" evidence="4">
    <location>
        <begin position="349"/>
        <end position="490"/>
    </location>
</feature>
<gene>
    <name evidence="5" type="ORF">MNBD_NITROSPINAE01-1568</name>
</gene>
<proteinExistence type="predicted"/>
<dbReference type="PRINTS" id="PR00834">
    <property type="entry name" value="PROTEASES2C"/>
</dbReference>
<evidence type="ECO:0000256" key="1">
    <source>
        <dbReference type="ARBA" id="ARBA00022670"/>
    </source>
</evidence>
<dbReference type="Gene3D" id="2.40.10.120">
    <property type="match status" value="1"/>
</dbReference>
<dbReference type="InterPro" id="IPR046449">
    <property type="entry name" value="DEGP_PDZ_sf"/>
</dbReference>
<accession>A0A3B1BY11</accession>
<dbReference type="Pfam" id="PF17815">
    <property type="entry name" value="PDZ_3"/>
    <property type="match status" value="1"/>
</dbReference>
<dbReference type="InterPro" id="IPR041517">
    <property type="entry name" value="DEGP_PDZ"/>
</dbReference>
<evidence type="ECO:0000256" key="2">
    <source>
        <dbReference type="ARBA" id="ARBA00022801"/>
    </source>
</evidence>
<evidence type="ECO:0000313" key="5">
    <source>
        <dbReference type="EMBL" id="VAX16368.1"/>
    </source>
</evidence>
<name>A0A3B1BY11_9ZZZZ</name>
<dbReference type="InterPro" id="IPR009003">
    <property type="entry name" value="Peptidase_S1_PA"/>
</dbReference>
<keyword evidence="1" id="KW-0645">Protease</keyword>
<dbReference type="EMBL" id="UOGC01000027">
    <property type="protein sequence ID" value="VAX16368.1"/>
    <property type="molecule type" value="Genomic_DNA"/>
</dbReference>
<dbReference type="AlphaFoldDB" id="A0A3B1BY11"/>
<organism evidence="5">
    <name type="scientific">hydrothermal vent metagenome</name>
    <dbReference type="NCBI Taxonomy" id="652676"/>
    <lineage>
        <taxon>unclassified sequences</taxon>
        <taxon>metagenomes</taxon>
        <taxon>ecological metagenomes</taxon>
    </lineage>
</organism>
<dbReference type="PANTHER" id="PTHR45980">
    <property type="match status" value="1"/>
</dbReference>
<dbReference type="SUPFAM" id="SSF50156">
    <property type="entry name" value="PDZ domain-like"/>
    <property type="match status" value="1"/>
</dbReference>
<dbReference type="InterPro" id="IPR001940">
    <property type="entry name" value="Peptidase_S1C"/>
</dbReference>
<dbReference type="GO" id="GO:0006508">
    <property type="term" value="P:proteolysis"/>
    <property type="evidence" value="ECO:0007669"/>
    <property type="project" value="UniProtKB-KW"/>
</dbReference>
<keyword evidence="2" id="KW-0378">Hydrolase</keyword>
<dbReference type="Gene3D" id="2.30.42.10">
    <property type="match status" value="1"/>
</dbReference>
<reference evidence="5" key="1">
    <citation type="submission" date="2018-06" db="EMBL/GenBank/DDBJ databases">
        <authorList>
            <person name="Zhirakovskaya E."/>
        </authorList>
    </citation>
    <scope>NUCLEOTIDE SEQUENCE</scope>
</reference>
<dbReference type="PANTHER" id="PTHR45980:SF9">
    <property type="entry name" value="PROTEASE DO-LIKE 10, MITOCHONDRIAL-RELATED"/>
    <property type="match status" value="1"/>
</dbReference>
<dbReference type="SUPFAM" id="SSF50494">
    <property type="entry name" value="Trypsin-like serine proteases"/>
    <property type="match status" value="1"/>
</dbReference>
<keyword evidence="3" id="KW-0720">Serine protease</keyword>
<dbReference type="Pfam" id="PF13365">
    <property type="entry name" value="Trypsin_2"/>
    <property type="match status" value="1"/>
</dbReference>
<protein>
    <recommendedName>
        <fullName evidence="4">Protease Do-like PDZ domain-containing protein</fullName>
    </recommendedName>
</protein>
<evidence type="ECO:0000256" key="3">
    <source>
        <dbReference type="ARBA" id="ARBA00022825"/>
    </source>
</evidence>
<dbReference type="InterPro" id="IPR036034">
    <property type="entry name" value="PDZ_sf"/>
</dbReference>